<dbReference type="GO" id="GO:0008381">
    <property type="term" value="F:mechanosensitive monoatomic ion channel activity"/>
    <property type="evidence" value="ECO:0007669"/>
    <property type="project" value="InterPro"/>
</dbReference>
<dbReference type="KEGG" id="pbf:CFX0092_A2610"/>
<dbReference type="InterPro" id="IPR049278">
    <property type="entry name" value="MS_channel_C"/>
</dbReference>
<protein>
    <submittedName>
        <fullName evidence="11">MscS Mechanosensitive ion channel</fullName>
    </submittedName>
</protein>
<accession>A0A160T5L4</accession>
<proteinExistence type="inferred from homology"/>
<evidence type="ECO:0000256" key="5">
    <source>
        <dbReference type="ARBA" id="ARBA00022989"/>
    </source>
</evidence>
<dbReference type="InterPro" id="IPR010920">
    <property type="entry name" value="LSM_dom_sf"/>
</dbReference>
<feature type="transmembrane region" description="Helical" evidence="7">
    <location>
        <begin position="350"/>
        <end position="375"/>
    </location>
</feature>
<dbReference type="SUPFAM" id="SSF50182">
    <property type="entry name" value="Sm-like ribonucleoproteins"/>
    <property type="match status" value="1"/>
</dbReference>
<gene>
    <name evidence="11" type="ORF">CFX0092_A2610</name>
</gene>
<feature type="transmembrane region" description="Helical" evidence="7">
    <location>
        <begin position="315"/>
        <end position="338"/>
    </location>
</feature>
<evidence type="ECO:0000259" key="10">
    <source>
        <dbReference type="Pfam" id="PF21082"/>
    </source>
</evidence>
<keyword evidence="12" id="KW-1185">Reference proteome</keyword>
<feature type="domain" description="Mechanosensitive ion channel MscS" evidence="9">
    <location>
        <begin position="365"/>
        <end position="431"/>
    </location>
</feature>
<name>A0A160T5L4_9CHLR</name>
<feature type="transmembrane region" description="Helical" evidence="7">
    <location>
        <begin position="266"/>
        <end position="294"/>
    </location>
</feature>
<feature type="chain" id="PRO_5008240604" evidence="8">
    <location>
        <begin position="31"/>
        <end position="551"/>
    </location>
</feature>
<keyword evidence="5 7" id="KW-1133">Transmembrane helix</keyword>
<dbReference type="Pfam" id="PF00924">
    <property type="entry name" value="MS_channel_2nd"/>
    <property type="match status" value="1"/>
</dbReference>
<dbReference type="EMBL" id="LN890655">
    <property type="protein sequence ID" value="CUS04488.2"/>
    <property type="molecule type" value="Genomic_DNA"/>
</dbReference>
<sequence>MHPHPHTGRRRGWPLLVTLLLLIWSSPVAASAVYQVEPTATPAATPPAQEGAPVIVNGQELFRLKTRVGSITATERAALVSDHISQLANNPFSGEIIVTVRDVEGATDIMVGEKVLVSVSDADAAAEGRARQELAQEWAAIIQTAIAAGQAGVSAPALGARLGIALLVLLGLLSLLWLINRFGDWLVDKLDPTTESGRLPPTLSHSEFYQSGQFSRLVRGLLRFGKIALSIFLITVAIPVILRSFPRTRPLGQSLIQLILNPLARLWNLITAALPEVAFLLVLAAVTWLITRLVNLLFREVSRGVVRLPSFEPDWAIFTGKMVNIFLIVVAVIVGFTSLPLSNLPVFQGIGAFLALLFTLASSSAIANIIAGIILTYTGAFRLGDYVQIQNSIGEVVGKYLLTTRVRTFKNEVVSFPNALVLGTSVTNFSRMAAEKGVVLHTTITIGYDVAWQRIHELLIAAALDTAHIEKTPPPFVLQTALNDFHVSYELNVHTRQPQYLPLIYSDLHRNIQDHFAAAGVEIMSPAYAALRDGNAITIPQVTSEAETADH</sequence>
<dbReference type="Proteomes" id="UP000215027">
    <property type="component" value="Chromosome I"/>
</dbReference>
<evidence type="ECO:0000256" key="4">
    <source>
        <dbReference type="ARBA" id="ARBA00022692"/>
    </source>
</evidence>
<comment type="subcellular location">
    <subcellularLocation>
        <location evidence="1">Cell membrane</location>
        <topology evidence="1">Multi-pass membrane protein</topology>
    </subcellularLocation>
</comment>
<dbReference type="InterPro" id="IPR006685">
    <property type="entry name" value="MscS_channel_2nd"/>
</dbReference>
<dbReference type="InterPro" id="IPR011066">
    <property type="entry name" value="MscS_channel_C_sf"/>
</dbReference>
<dbReference type="Pfam" id="PF21082">
    <property type="entry name" value="MS_channel_3rd"/>
    <property type="match status" value="1"/>
</dbReference>
<reference evidence="11" key="1">
    <citation type="submission" date="2016-01" db="EMBL/GenBank/DDBJ databases">
        <authorList>
            <person name="Mcilroy J.S."/>
            <person name="Karst M S."/>
            <person name="Albertsen M."/>
        </authorList>
    </citation>
    <scope>NUCLEOTIDE SEQUENCE</scope>
    <source>
        <strain evidence="11">Cfx-K</strain>
    </source>
</reference>
<evidence type="ECO:0000256" key="7">
    <source>
        <dbReference type="SAM" id="Phobius"/>
    </source>
</evidence>
<dbReference type="InterPro" id="IPR045275">
    <property type="entry name" value="MscS_archaea/bacteria_type"/>
</dbReference>
<evidence type="ECO:0000259" key="9">
    <source>
        <dbReference type="Pfam" id="PF00924"/>
    </source>
</evidence>
<dbReference type="PANTHER" id="PTHR30221:SF18">
    <property type="entry name" value="SLL0590 PROTEIN"/>
    <property type="match status" value="1"/>
</dbReference>
<evidence type="ECO:0000256" key="1">
    <source>
        <dbReference type="ARBA" id="ARBA00004651"/>
    </source>
</evidence>
<keyword evidence="8" id="KW-0732">Signal</keyword>
<feature type="domain" description="Mechanosensitive ion channel MscS C-terminal" evidence="10">
    <location>
        <begin position="442"/>
        <end position="523"/>
    </location>
</feature>
<evidence type="ECO:0000256" key="3">
    <source>
        <dbReference type="ARBA" id="ARBA00022475"/>
    </source>
</evidence>
<keyword evidence="4 7" id="KW-0812">Transmembrane</keyword>
<comment type="similarity">
    <text evidence="2">Belongs to the MscS (TC 1.A.23) family.</text>
</comment>
<keyword evidence="6 7" id="KW-0472">Membrane</keyword>
<evidence type="ECO:0000256" key="2">
    <source>
        <dbReference type="ARBA" id="ARBA00008017"/>
    </source>
</evidence>
<evidence type="ECO:0000313" key="12">
    <source>
        <dbReference type="Proteomes" id="UP000215027"/>
    </source>
</evidence>
<organism evidence="11 12">
    <name type="scientific">Candidatus Promineifilum breve</name>
    <dbReference type="NCBI Taxonomy" id="1806508"/>
    <lineage>
        <taxon>Bacteria</taxon>
        <taxon>Bacillati</taxon>
        <taxon>Chloroflexota</taxon>
        <taxon>Ardenticatenia</taxon>
        <taxon>Candidatus Promineifilales</taxon>
        <taxon>Candidatus Promineifilaceae</taxon>
        <taxon>Candidatus Promineifilum</taxon>
    </lineage>
</organism>
<feature type="transmembrane region" description="Helical" evidence="7">
    <location>
        <begin position="158"/>
        <end position="179"/>
    </location>
</feature>
<feature type="signal peptide" evidence="8">
    <location>
        <begin position="1"/>
        <end position="30"/>
    </location>
</feature>
<feature type="transmembrane region" description="Helical" evidence="7">
    <location>
        <begin position="227"/>
        <end position="246"/>
    </location>
</feature>
<dbReference type="Gene3D" id="1.10.287.1260">
    <property type="match status" value="1"/>
</dbReference>
<dbReference type="Gene3D" id="3.30.70.100">
    <property type="match status" value="1"/>
</dbReference>
<dbReference type="GO" id="GO:0005886">
    <property type="term" value="C:plasma membrane"/>
    <property type="evidence" value="ECO:0007669"/>
    <property type="project" value="UniProtKB-SubCell"/>
</dbReference>
<evidence type="ECO:0000256" key="8">
    <source>
        <dbReference type="SAM" id="SignalP"/>
    </source>
</evidence>
<dbReference type="InterPro" id="IPR023408">
    <property type="entry name" value="MscS_beta-dom_sf"/>
</dbReference>
<dbReference type="AlphaFoldDB" id="A0A160T5L4"/>
<dbReference type="Gene3D" id="2.30.30.60">
    <property type="match status" value="1"/>
</dbReference>
<dbReference type="SUPFAM" id="SSF82689">
    <property type="entry name" value="Mechanosensitive channel protein MscS (YggB), C-terminal domain"/>
    <property type="match status" value="1"/>
</dbReference>
<evidence type="ECO:0000313" key="11">
    <source>
        <dbReference type="EMBL" id="CUS04488.2"/>
    </source>
</evidence>
<keyword evidence="3" id="KW-1003">Cell membrane</keyword>
<dbReference type="PANTHER" id="PTHR30221">
    <property type="entry name" value="SMALL-CONDUCTANCE MECHANOSENSITIVE CHANNEL"/>
    <property type="match status" value="1"/>
</dbReference>
<evidence type="ECO:0000256" key="6">
    <source>
        <dbReference type="ARBA" id="ARBA00023136"/>
    </source>
</evidence>